<accession>D2BGJ9</accession>
<dbReference type="InterPro" id="IPR006638">
    <property type="entry name" value="Elp3/MiaA/NifB-like_rSAM"/>
</dbReference>
<name>D2BGJ9_DEHMV</name>
<dbReference type="HOGENOM" id="CLU_011543_3_3_0"/>
<dbReference type="eggNOG" id="COG1032">
    <property type="taxonomic scope" value="Bacteria"/>
</dbReference>
<dbReference type="InterPro" id="IPR007197">
    <property type="entry name" value="rSAM"/>
</dbReference>
<dbReference type="GO" id="GO:0051536">
    <property type="term" value="F:iron-sulfur cluster binding"/>
    <property type="evidence" value="ECO:0007669"/>
    <property type="project" value="InterPro"/>
</dbReference>
<feature type="domain" description="Radical SAM core" evidence="1">
    <location>
        <begin position="246"/>
        <end position="472"/>
    </location>
</feature>
<dbReference type="Pfam" id="PF04055">
    <property type="entry name" value="Radical_SAM"/>
    <property type="match status" value="1"/>
</dbReference>
<dbReference type="Gene3D" id="3.80.30.20">
    <property type="entry name" value="tm_1862 like domain"/>
    <property type="match status" value="1"/>
</dbReference>
<dbReference type="Proteomes" id="UP000002506">
    <property type="component" value="Chromosome"/>
</dbReference>
<dbReference type="EMBL" id="CP001827">
    <property type="protein sequence ID" value="ACZ61449.1"/>
    <property type="molecule type" value="Genomic_DNA"/>
</dbReference>
<sequence>MGVCCVTAGNSKETTMARKDRLKNRKELSRTRVSYASSERVAGESGVVIKDWGGRLPLAVAYPNSYYVGMSNLGLHTLYRLINNYPQYLAERFFWEGGAAKGRPTLSVESRRPFTDYVSILFTLSYELDFLNIPSMLADCGMPLYARERNEAFPLVIGGGACVMSNPAPAADFFDVFCIGEAEAILPELLPVLAEMAGEPKRLVLERLAKISGLYVPSLPPEKPVERVFPSELTQGVGTAVFSKATELGEMYLMEVERGCGHQCRFCLVAGVFCPLRYRPLELLLKQAKEGMLERKRIGLVGPVVSDHPQVAELISCLRGMGVGLSISSLRIKPLSEKMLTELALSGVSSLAMAPEAGSERLRRIIRKGITEDDIIRAAALVAEKGFRQLKFYFMLGLPGETDEDIEEMIKLAEKAQQVMSAAGRGLRLSLNIAPFVPKPSTPFQWLGMEDAVLVKRRLDIIRLRLEGQGIEVRAESPEMSQIQAVLSRGDVSLSKLLVAAGGDSLACWKRAAKSLEVDSPSLAKTRFDLADKLPWYMLENPKQRQKLETEYKAAFKEI</sequence>
<dbReference type="PANTHER" id="PTHR42731:SF5">
    <property type="entry name" value="RADICAL SAM DOMAIN PROTEIN"/>
    <property type="match status" value="1"/>
</dbReference>
<dbReference type="AlphaFoldDB" id="D2BGJ9"/>
<dbReference type="PANTHER" id="PTHR42731">
    <property type="entry name" value="SLL1084 PROTEIN"/>
    <property type="match status" value="1"/>
</dbReference>
<dbReference type="Pfam" id="PF19864">
    <property type="entry name" value="Radical_SAM_N2"/>
    <property type="match status" value="1"/>
</dbReference>
<evidence type="ECO:0000313" key="3">
    <source>
        <dbReference type="Proteomes" id="UP000002506"/>
    </source>
</evidence>
<dbReference type="CDD" id="cd01335">
    <property type="entry name" value="Radical_SAM"/>
    <property type="match status" value="1"/>
</dbReference>
<evidence type="ECO:0000259" key="1">
    <source>
        <dbReference type="PROSITE" id="PS51918"/>
    </source>
</evidence>
<gene>
    <name evidence="2" type="ordered locus">DhcVS_288</name>
</gene>
<dbReference type="InterPro" id="IPR023404">
    <property type="entry name" value="rSAM_horseshoe"/>
</dbReference>
<dbReference type="PROSITE" id="PS51918">
    <property type="entry name" value="RADICAL_SAM"/>
    <property type="match status" value="1"/>
</dbReference>
<proteinExistence type="predicted"/>
<protein>
    <submittedName>
        <fullName evidence="2">Radical SAM domain protein</fullName>
    </submittedName>
</protein>
<dbReference type="SUPFAM" id="SSF102114">
    <property type="entry name" value="Radical SAM enzymes"/>
    <property type="match status" value="1"/>
</dbReference>
<dbReference type="SFLD" id="SFLDG01082">
    <property type="entry name" value="B12-binding_domain_containing"/>
    <property type="match status" value="1"/>
</dbReference>
<organism evidence="2 3">
    <name type="scientific">Dehalococcoides mccartyi (strain VS)</name>
    <dbReference type="NCBI Taxonomy" id="311424"/>
    <lineage>
        <taxon>Bacteria</taxon>
        <taxon>Bacillati</taxon>
        <taxon>Chloroflexota</taxon>
        <taxon>Dehalococcoidia</taxon>
        <taxon>Dehalococcoidales</taxon>
        <taxon>Dehalococcoidaceae</taxon>
        <taxon>Dehalococcoides</taxon>
    </lineage>
</organism>
<dbReference type="InterPro" id="IPR045784">
    <property type="entry name" value="Radical_SAM_N2"/>
</dbReference>
<evidence type="ECO:0000313" key="2">
    <source>
        <dbReference type="EMBL" id="ACZ61449.1"/>
    </source>
</evidence>
<dbReference type="GO" id="GO:0003824">
    <property type="term" value="F:catalytic activity"/>
    <property type="evidence" value="ECO:0007669"/>
    <property type="project" value="InterPro"/>
</dbReference>
<dbReference type="SFLD" id="SFLDS00029">
    <property type="entry name" value="Radical_SAM"/>
    <property type="match status" value="1"/>
</dbReference>
<reference evidence="2 3" key="1">
    <citation type="journal article" date="2009" name="PLoS Genet.">
        <title>Localized plasticity in the streamlined genomes of vinyl chloride respiring Dehalococcoides.</title>
        <authorList>
            <person name="McMurdie P.J."/>
            <person name="Behrens S.F."/>
            <person name="Muller J.A."/>
            <person name="Goke J."/>
            <person name="Ritalahti K.M."/>
            <person name="Wagner R."/>
            <person name="Goltsman E."/>
            <person name="Lapidus A."/>
            <person name="Holmes S."/>
            <person name="Loffler F.E."/>
            <person name="Spormann A.M."/>
        </authorList>
    </citation>
    <scope>NUCLEOTIDE SEQUENCE [LARGE SCALE GENOMIC DNA]</scope>
    <source>
        <strain evidence="2 3">VS</strain>
    </source>
</reference>
<dbReference type="KEGG" id="dev:DhcVS_288"/>
<dbReference type="SMART" id="SM00729">
    <property type="entry name" value="Elp3"/>
    <property type="match status" value="1"/>
</dbReference>
<dbReference type="InterPro" id="IPR058240">
    <property type="entry name" value="rSAM_sf"/>
</dbReference>